<dbReference type="EMBL" id="SWRJ01000001">
    <property type="protein sequence ID" value="NFI20529.1"/>
    <property type="molecule type" value="Genomic_DNA"/>
</dbReference>
<dbReference type="Gene3D" id="1.10.10.10">
    <property type="entry name" value="Winged helix-like DNA-binding domain superfamily/Winged helix DNA-binding domain"/>
    <property type="match status" value="1"/>
</dbReference>
<dbReference type="Proteomes" id="UP000472521">
    <property type="component" value="Unassembled WGS sequence"/>
</dbReference>
<organism evidence="3 7">
    <name type="scientific">Clostridium botulinum</name>
    <dbReference type="NCBI Taxonomy" id="1491"/>
    <lineage>
        <taxon>Bacteria</taxon>
        <taxon>Bacillati</taxon>
        <taxon>Bacillota</taxon>
        <taxon>Clostridia</taxon>
        <taxon>Eubacteriales</taxon>
        <taxon>Clostridiaceae</taxon>
        <taxon>Clostridium</taxon>
    </lineage>
</organism>
<dbReference type="PROSITE" id="PS51197">
    <property type="entry name" value="HTH_RRF2_2"/>
    <property type="match status" value="1"/>
</dbReference>
<dbReference type="PANTHER" id="PTHR33221">
    <property type="entry name" value="WINGED HELIX-TURN-HELIX TRANSCRIPTIONAL REGULATOR, RRF2 FAMILY"/>
    <property type="match status" value="1"/>
</dbReference>
<name>A0A0A2HE95_CLOBO</name>
<dbReference type="Proteomes" id="UP000478995">
    <property type="component" value="Unassembled WGS sequence"/>
</dbReference>
<dbReference type="NCBIfam" id="TIGR00738">
    <property type="entry name" value="rrf2_super"/>
    <property type="match status" value="1"/>
</dbReference>
<evidence type="ECO:0000313" key="6">
    <source>
        <dbReference type="Proteomes" id="UP000472521"/>
    </source>
</evidence>
<dbReference type="AlphaFoldDB" id="A0A0A2HE95"/>
<dbReference type="STRING" id="413999.CBO1178"/>
<evidence type="ECO:0000313" key="3">
    <source>
        <dbReference type="EMBL" id="NFG15598.1"/>
    </source>
</evidence>
<proteinExistence type="predicted"/>
<accession>A0A0A2HE95</accession>
<dbReference type="InterPro" id="IPR000944">
    <property type="entry name" value="Tscrpt_reg_Rrf2"/>
</dbReference>
<dbReference type="eggNOG" id="COG1959">
    <property type="taxonomic scope" value="Bacteria"/>
</dbReference>
<evidence type="ECO:0000256" key="1">
    <source>
        <dbReference type="ARBA" id="ARBA00023125"/>
    </source>
</evidence>
<evidence type="ECO:0000313" key="8">
    <source>
        <dbReference type="Proteomes" id="UP000482543"/>
    </source>
</evidence>
<dbReference type="Proteomes" id="UP000663464">
    <property type="component" value="Chromosome"/>
</dbReference>
<dbReference type="FunFam" id="1.10.10.10:FF:000164">
    <property type="entry name" value="Transcriptional regulator, Rrf2 family"/>
    <property type="match status" value="1"/>
</dbReference>
<dbReference type="GO" id="GO:0003677">
    <property type="term" value="F:DNA binding"/>
    <property type="evidence" value="ECO:0007669"/>
    <property type="project" value="UniProtKB-KW"/>
</dbReference>
<dbReference type="RefSeq" id="WP_003356138.1">
    <property type="nucleotide sequence ID" value="NZ_ABIBKW020000031.1"/>
</dbReference>
<dbReference type="InterPro" id="IPR036388">
    <property type="entry name" value="WH-like_DNA-bd_sf"/>
</dbReference>
<dbReference type="Pfam" id="PF02082">
    <property type="entry name" value="Rrf2"/>
    <property type="match status" value="1"/>
</dbReference>
<dbReference type="EMBL" id="CP069280">
    <property type="protein sequence ID" value="QRI54736.1"/>
    <property type="molecule type" value="Genomic_DNA"/>
</dbReference>
<reference evidence="5 9" key="1">
    <citation type="journal article" date="2014" name="J. Infect. Dis.">
        <title>Molecular characterization of a novel botulinum neurotoxin type H gene.</title>
        <authorList>
            <person name="Dover N."/>
            <person name="Barash J.R."/>
            <person name="Hill K.K."/>
            <person name="Xie G."/>
            <person name="Arnon S.S."/>
        </authorList>
    </citation>
    <scope>NUCLEOTIDE SEQUENCE [LARGE SCALE GENOMIC DNA]</scope>
    <source>
        <strain evidence="5 9">IBCA10-7060</strain>
    </source>
</reference>
<dbReference type="GeneID" id="5185433"/>
<dbReference type="InterPro" id="IPR036390">
    <property type="entry name" value="WH_DNA-bd_sf"/>
</dbReference>
<dbReference type="EMBL" id="SWOY01000001">
    <property type="protein sequence ID" value="NFG15598.1"/>
    <property type="molecule type" value="Genomic_DNA"/>
</dbReference>
<dbReference type="OrthoDB" id="9808360at2"/>
<keyword evidence="1" id="KW-0238">DNA-binding</keyword>
<dbReference type="GO" id="GO:0005829">
    <property type="term" value="C:cytosol"/>
    <property type="evidence" value="ECO:0007669"/>
    <property type="project" value="TreeGrafter"/>
</dbReference>
<dbReference type="EMBL" id="SWND01000002">
    <property type="protein sequence ID" value="NFF01221.1"/>
    <property type="molecule type" value="Genomic_DNA"/>
</dbReference>
<evidence type="ECO:0000313" key="4">
    <source>
        <dbReference type="EMBL" id="NFI20529.1"/>
    </source>
</evidence>
<evidence type="ECO:0000313" key="5">
    <source>
        <dbReference type="EMBL" id="QRI54736.1"/>
    </source>
</evidence>
<evidence type="ECO:0000313" key="9">
    <source>
        <dbReference type="Proteomes" id="UP000663464"/>
    </source>
</evidence>
<dbReference type="SUPFAM" id="SSF46785">
    <property type="entry name" value="Winged helix' DNA-binding domain"/>
    <property type="match status" value="1"/>
</dbReference>
<evidence type="ECO:0000313" key="7">
    <source>
        <dbReference type="Proteomes" id="UP000478995"/>
    </source>
</evidence>
<sequence length="145" mass="16415">MKISTKGKYGIKAIIDLAINSTEEAVTLKSISERQNISEGYLEQIFSLLRKNNLIKGIKGAQGGYILEKDSAHITAGEILRALEGDLSVVELNDDYLNNRMEKSIKTNLWDRINESIERVVDSITLEDLVEAYKKSDNQNIMYYI</sequence>
<dbReference type="GO" id="GO:0003700">
    <property type="term" value="F:DNA-binding transcription factor activity"/>
    <property type="evidence" value="ECO:0007669"/>
    <property type="project" value="TreeGrafter"/>
</dbReference>
<gene>
    <name evidence="3" type="ORF">FC794_02055</name>
    <name evidence="4" type="ORF">FC964_03860</name>
    <name evidence="2" type="ORF">FCV25_05435</name>
    <name evidence="5" type="ORF">JQS73_06435</name>
</gene>
<dbReference type="Proteomes" id="UP000482543">
    <property type="component" value="Unassembled WGS sequence"/>
</dbReference>
<dbReference type="PANTHER" id="PTHR33221:SF5">
    <property type="entry name" value="HTH-TYPE TRANSCRIPTIONAL REGULATOR ISCR"/>
    <property type="match status" value="1"/>
</dbReference>
<evidence type="ECO:0000313" key="2">
    <source>
        <dbReference type="EMBL" id="NFF01221.1"/>
    </source>
</evidence>
<protein>
    <submittedName>
        <fullName evidence="3">Rrf2 family transcriptional regulator</fullName>
    </submittedName>
</protein>
<reference evidence="5" key="3">
    <citation type="submission" date="2021-02" db="EMBL/GenBank/DDBJ databases">
        <authorList>
            <person name="Dover N."/>
            <person name="Barash J.R."/>
            <person name="Bell J.M."/>
            <person name="Sylvester M.D."/>
            <person name="Arnon S."/>
        </authorList>
    </citation>
    <scope>NUCLEOTIDE SEQUENCE</scope>
    <source>
        <strain evidence="5">IBCA10-7060</strain>
    </source>
</reference>
<dbReference type="OMA" id="SCKSEYA"/>
<reference evidence="6 7" key="2">
    <citation type="submission" date="2019-04" db="EMBL/GenBank/DDBJ databases">
        <title>Genome sequencing of Clostridium botulinum Groups I-IV and Clostridium butyricum.</title>
        <authorList>
            <person name="Brunt J."/>
            <person name="Van Vliet A.H.M."/>
            <person name="Stringer S.C."/>
            <person name="Carter A.T."/>
            <person name="Peck M.W."/>
        </authorList>
    </citation>
    <scope>NUCLEOTIDE SEQUENCE [LARGE SCALE GENOMIC DNA]</scope>
    <source>
        <strain evidence="4 8">IFR 15/034</strain>
        <strain evidence="3 7">IFR 18/037</strain>
        <strain evidence="2 6">IFR 18/054</strain>
    </source>
</reference>